<evidence type="ECO:0000313" key="2">
    <source>
        <dbReference type="EMBL" id="QJA84655.1"/>
    </source>
</evidence>
<keyword evidence="1" id="KW-1133">Transmembrane helix</keyword>
<dbReference type="AlphaFoldDB" id="A0A6M3KT64"/>
<feature type="transmembrane region" description="Helical" evidence="1">
    <location>
        <begin position="20"/>
        <end position="39"/>
    </location>
</feature>
<keyword evidence="1" id="KW-0812">Transmembrane</keyword>
<evidence type="ECO:0000256" key="1">
    <source>
        <dbReference type="SAM" id="Phobius"/>
    </source>
</evidence>
<name>A0A6M3KT64_9ZZZZ</name>
<gene>
    <name evidence="2" type="ORF">MM415A00178_0065</name>
    <name evidence="3" type="ORF">MM415B03023_0007</name>
</gene>
<protein>
    <submittedName>
        <fullName evidence="2">Uncharacterized protein</fullName>
    </submittedName>
</protein>
<dbReference type="EMBL" id="MT142693">
    <property type="protein sequence ID" value="QJA87273.1"/>
    <property type="molecule type" value="Genomic_DNA"/>
</dbReference>
<keyword evidence="1" id="KW-0472">Membrane</keyword>
<evidence type="ECO:0000313" key="3">
    <source>
        <dbReference type="EMBL" id="QJA87273.1"/>
    </source>
</evidence>
<dbReference type="EMBL" id="MT142532">
    <property type="protein sequence ID" value="QJA84655.1"/>
    <property type="molecule type" value="Genomic_DNA"/>
</dbReference>
<reference evidence="2" key="1">
    <citation type="submission" date="2020-03" db="EMBL/GenBank/DDBJ databases">
        <title>The deep terrestrial virosphere.</title>
        <authorList>
            <person name="Holmfeldt K."/>
            <person name="Nilsson E."/>
            <person name="Simone D."/>
            <person name="Lopez-Fernandez M."/>
            <person name="Wu X."/>
            <person name="de Brujin I."/>
            <person name="Lundin D."/>
            <person name="Andersson A."/>
            <person name="Bertilsson S."/>
            <person name="Dopson M."/>
        </authorList>
    </citation>
    <scope>NUCLEOTIDE SEQUENCE</scope>
    <source>
        <strain evidence="2">MM415A00178</strain>
        <strain evidence="3">MM415B03023</strain>
    </source>
</reference>
<accession>A0A6M3KT64</accession>
<proteinExistence type="predicted"/>
<sequence>MASRVDTPPPRSRSPWTLPTIGAAIAILLGAATVAGFLLDARYVTPSAARLVAEEVCDRECQSREEAARRAREVDGVTQAMQRELTDRLGRIETRQQSQAETLGRIEQRIEQALTRRPR</sequence>
<organism evidence="2">
    <name type="scientific">viral metagenome</name>
    <dbReference type="NCBI Taxonomy" id="1070528"/>
    <lineage>
        <taxon>unclassified sequences</taxon>
        <taxon>metagenomes</taxon>
        <taxon>organismal metagenomes</taxon>
    </lineage>
</organism>